<dbReference type="Gene3D" id="3.40.190.10">
    <property type="entry name" value="Periplasmic binding protein-like II"/>
    <property type="match status" value="2"/>
</dbReference>
<evidence type="ECO:0000313" key="5">
    <source>
        <dbReference type="Proteomes" id="UP001236014"/>
    </source>
</evidence>
<dbReference type="PANTHER" id="PTHR35936:SF19">
    <property type="entry name" value="AMINO-ACID-BINDING PROTEIN YXEM-RELATED"/>
    <property type="match status" value="1"/>
</dbReference>
<dbReference type="PANTHER" id="PTHR35936">
    <property type="entry name" value="MEMBRANE-BOUND LYTIC MUREIN TRANSGLYCOSYLASE F"/>
    <property type="match status" value="1"/>
</dbReference>
<gene>
    <name evidence="4" type="ORF">QRX50_18115</name>
</gene>
<dbReference type="AlphaFoldDB" id="A0A9Y2IMB8"/>
<keyword evidence="1 2" id="KW-0732">Signal</keyword>
<feature type="chain" id="PRO_5040993360" evidence="2">
    <location>
        <begin position="27"/>
        <end position="285"/>
    </location>
</feature>
<keyword evidence="5" id="KW-1185">Reference proteome</keyword>
<dbReference type="RefSeq" id="WP_285973110.1">
    <property type="nucleotide sequence ID" value="NZ_CP127294.1"/>
</dbReference>
<dbReference type="InterPro" id="IPR001638">
    <property type="entry name" value="Solute-binding_3/MltF_N"/>
</dbReference>
<proteinExistence type="predicted"/>
<evidence type="ECO:0000256" key="1">
    <source>
        <dbReference type="ARBA" id="ARBA00022729"/>
    </source>
</evidence>
<dbReference type="Pfam" id="PF00497">
    <property type="entry name" value="SBP_bac_3"/>
    <property type="match status" value="1"/>
</dbReference>
<dbReference type="Proteomes" id="UP001236014">
    <property type="component" value="Chromosome"/>
</dbReference>
<dbReference type="EMBL" id="CP127294">
    <property type="protein sequence ID" value="WIX82544.1"/>
    <property type="molecule type" value="Genomic_DNA"/>
</dbReference>
<dbReference type="PROSITE" id="PS51257">
    <property type="entry name" value="PROKAR_LIPOPROTEIN"/>
    <property type="match status" value="1"/>
</dbReference>
<evidence type="ECO:0000256" key="2">
    <source>
        <dbReference type="SAM" id="SignalP"/>
    </source>
</evidence>
<dbReference type="SMART" id="SM00062">
    <property type="entry name" value="PBPb"/>
    <property type="match status" value="1"/>
</dbReference>
<dbReference type="SUPFAM" id="SSF53850">
    <property type="entry name" value="Periplasmic binding protein-like II"/>
    <property type="match status" value="1"/>
</dbReference>
<accession>A0A9Y2IMB8</accession>
<evidence type="ECO:0000259" key="3">
    <source>
        <dbReference type="SMART" id="SM00062"/>
    </source>
</evidence>
<dbReference type="CDD" id="cd13530">
    <property type="entry name" value="PBP2_peptides_like"/>
    <property type="match status" value="1"/>
</dbReference>
<feature type="domain" description="Solute-binding protein family 3/N-terminal" evidence="3">
    <location>
        <begin position="43"/>
        <end position="259"/>
    </location>
</feature>
<organism evidence="4 5">
    <name type="scientific">Amycolatopsis carbonis</name>
    <dbReference type="NCBI Taxonomy" id="715471"/>
    <lineage>
        <taxon>Bacteria</taxon>
        <taxon>Bacillati</taxon>
        <taxon>Actinomycetota</taxon>
        <taxon>Actinomycetes</taxon>
        <taxon>Pseudonocardiales</taxon>
        <taxon>Pseudonocardiaceae</taxon>
        <taxon>Amycolatopsis</taxon>
    </lineage>
</organism>
<sequence>MTAPTRRRLGVATLVLAAGLTLTACGGSDDQAANPLGTATPGKVHFAFRSDDKPTSFIDGGKPAGFLIELTQAMAQKMNLTADYTATDFASMLPNIRNHKYDSAAFGTLVTPPRQEVTDFTTAVNYGQAQLISRKSAPLATVDASGGKTIAITRGSELIPLVKKRVPTVTVKEFPNIAASSNALTAGQVDGLFTGVATTNDLLEKHPDYQASPAITSGMTAFPVAKDKPELKKALDDALKAVIADGTYTKLFDKWNPKGVAIPSDMLKAYPGMQQRPGVTAADGS</sequence>
<evidence type="ECO:0000313" key="4">
    <source>
        <dbReference type="EMBL" id="WIX82544.1"/>
    </source>
</evidence>
<dbReference type="KEGG" id="acab:QRX50_18115"/>
<protein>
    <submittedName>
        <fullName evidence="4">Transporter substrate-binding domain-containing protein</fullName>
    </submittedName>
</protein>
<reference evidence="4 5" key="1">
    <citation type="submission" date="2023-06" db="EMBL/GenBank/DDBJ databases">
        <authorList>
            <person name="Oyuntsetseg B."/>
            <person name="Kim S.B."/>
        </authorList>
    </citation>
    <scope>NUCLEOTIDE SEQUENCE [LARGE SCALE GENOMIC DNA]</scope>
    <source>
        <strain evidence="4 5">2-15</strain>
    </source>
</reference>
<feature type="signal peptide" evidence="2">
    <location>
        <begin position="1"/>
        <end position="26"/>
    </location>
</feature>
<name>A0A9Y2IMB8_9PSEU</name>